<reference evidence="2" key="1">
    <citation type="submission" date="2017-06" db="EMBL/GenBank/DDBJ databases">
        <title>Genome analysis of Fimbriiglobus ruber SP5, the first member of the order Planctomycetales with confirmed chitinolytic capability.</title>
        <authorList>
            <person name="Ravin N.V."/>
            <person name="Rakitin A.L."/>
            <person name="Ivanova A.A."/>
            <person name="Beletsky A.V."/>
            <person name="Kulichevskaya I.S."/>
            <person name="Mardanov A.V."/>
            <person name="Dedysh S.N."/>
        </authorList>
    </citation>
    <scope>NUCLEOTIDE SEQUENCE [LARGE SCALE GENOMIC DNA]</scope>
    <source>
        <strain evidence="2">SP5</strain>
    </source>
</reference>
<dbReference type="AlphaFoldDB" id="A0A225DTQ4"/>
<name>A0A225DTQ4_9BACT</name>
<dbReference type="EMBL" id="NIDE01000008">
    <property type="protein sequence ID" value="OWK40559.1"/>
    <property type="molecule type" value="Genomic_DNA"/>
</dbReference>
<comment type="caution">
    <text evidence="1">The sequence shown here is derived from an EMBL/GenBank/DDBJ whole genome shotgun (WGS) entry which is preliminary data.</text>
</comment>
<keyword evidence="2" id="KW-1185">Reference proteome</keyword>
<accession>A0A225DTQ4</accession>
<gene>
    <name evidence="1" type="ORF">FRUB_05478</name>
</gene>
<evidence type="ECO:0000313" key="1">
    <source>
        <dbReference type="EMBL" id="OWK40559.1"/>
    </source>
</evidence>
<dbReference type="Proteomes" id="UP000214646">
    <property type="component" value="Unassembled WGS sequence"/>
</dbReference>
<evidence type="ECO:0000313" key="2">
    <source>
        <dbReference type="Proteomes" id="UP000214646"/>
    </source>
</evidence>
<sequence>MIALFSLAAIDPLRWRDAVDSAASSEADAARTKMTLERQSQTIDMRLAHKNALIDDLLAGHRTLADVATEFVRLERLPPSYFGVLKTKYPAASDEESAANSVFEFVNLHRLTPQEEARALVRLRLEFQKTYGHPPRPTWKDHDVH</sequence>
<organism evidence="1 2">
    <name type="scientific">Fimbriiglobus ruber</name>
    <dbReference type="NCBI Taxonomy" id="1908690"/>
    <lineage>
        <taxon>Bacteria</taxon>
        <taxon>Pseudomonadati</taxon>
        <taxon>Planctomycetota</taxon>
        <taxon>Planctomycetia</taxon>
        <taxon>Gemmatales</taxon>
        <taxon>Gemmataceae</taxon>
        <taxon>Fimbriiglobus</taxon>
    </lineage>
</organism>
<protein>
    <submittedName>
        <fullName evidence="1">Uncharacterized protein</fullName>
    </submittedName>
</protein>
<proteinExistence type="predicted"/>